<dbReference type="EMBL" id="PQXF01000002">
    <property type="protein sequence ID" value="PXF61912.1"/>
    <property type="molecule type" value="Genomic_DNA"/>
</dbReference>
<evidence type="ECO:0000313" key="2">
    <source>
        <dbReference type="Proteomes" id="UP000248329"/>
    </source>
</evidence>
<dbReference type="Proteomes" id="UP000248329">
    <property type="component" value="Unassembled WGS sequence"/>
</dbReference>
<sequence length="291" mass="31078">MEKPHTSRRFLSRTVVATLLIAVITASLLGSGCIGNKDAGTQEHAIELRVTGSTTVLPIVDECARVFMENNPGDKIYPSGGGSSLGVKAVADGIADIGTASRDLKDSEKASYPDLVTHGIAKDGVAIVIHPSNRVSDLTIEQLQGIYTGKITNWKDVGYEDAEIMVVSREEGSGTRDCFEQVVLAPTKEEITANAIIQDSNGKTRTTVAGNKDAIGFLSLGYVNSDIRAVSLDDTEPTIENIRSGDYAISRTLWMITDGAPDADEQAFLDFVLSENGQEIVSDVRFIPVSG</sequence>
<organism evidence="1 2">
    <name type="scientific">Candidatus Methanogaster sp</name>
    <dbReference type="NCBI Taxonomy" id="3386292"/>
    <lineage>
        <taxon>Archaea</taxon>
        <taxon>Methanobacteriati</taxon>
        <taxon>Methanobacteriota</taxon>
        <taxon>Stenosarchaea group</taxon>
        <taxon>Methanomicrobia</taxon>
        <taxon>Methanosarcinales</taxon>
        <taxon>ANME-2 cluster</taxon>
        <taxon>Candidatus Methanogasteraceae</taxon>
        <taxon>Candidatus Methanogaster</taxon>
    </lineage>
</organism>
<reference evidence="1" key="1">
    <citation type="submission" date="2018-01" db="EMBL/GenBank/DDBJ databases">
        <authorList>
            <person name="Krukenberg V."/>
        </authorList>
    </citation>
    <scope>NUCLEOTIDE SEQUENCE</scope>
    <source>
        <strain evidence="1">E20ANME2</strain>
    </source>
</reference>
<comment type="caution">
    <text evidence="1">The sequence shown here is derived from an EMBL/GenBank/DDBJ whole genome shotgun (WGS) entry which is preliminary data.</text>
</comment>
<protein>
    <submittedName>
        <fullName evidence="1">Phosphate-binding protein</fullName>
    </submittedName>
</protein>
<evidence type="ECO:0000313" key="1">
    <source>
        <dbReference type="EMBL" id="PXF61912.1"/>
    </source>
</evidence>
<proteinExistence type="predicted"/>
<accession>A0AC61L6B2</accession>
<name>A0AC61L6B2_9EURY</name>
<gene>
    <name evidence="1" type="ORF">C4B59_01410</name>
</gene>